<name>A0ABY6BMJ6_9GAMM</name>
<sequence length="306" mass="32943">MGDPGVSWRVVATAFSPRGRYVAVKSVNMDLALYEIGQLDAADSDSGVAELAPRVIREGGDWDKDESHREPGIGFASDESDVYAFSSRRFVMERWSTADPSQRTALTAYGKVGMIYPGGLTPDGAIAWNCSFHSMEMAHTSPPSMAPMRTYTVPVKYPEGGYSIRGGSLCAVSPDGRWAAMGLNNRSGDIKYDFSLSLWDIDGTPRLHDLGHAEDKVAPDRVLAAQVAGLTFSADSRYLVVADALAGVHIYALEGELRKAKVPAEKLHLKQMTLPLIATATDIVVIGDHGGHIVTWLPIEPAGAKP</sequence>
<dbReference type="Proteomes" id="UP001064632">
    <property type="component" value="Chromosome"/>
</dbReference>
<dbReference type="Gene3D" id="2.130.10.10">
    <property type="entry name" value="YVTN repeat-like/Quinoprotein amine dehydrogenase"/>
    <property type="match status" value="1"/>
</dbReference>
<reference evidence="1" key="1">
    <citation type="submission" date="2022-09" db="EMBL/GenBank/DDBJ databases">
        <title>Tahibacter sp. nov., isolated from a fresh water.</title>
        <authorList>
            <person name="Baek J.H."/>
            <person name="Lee J.K."/>
            <person name="Kim J.M."/>
            <person name="Jeon C.O."/>
        </authorList>
    </citation>
    <scope>NUCLEOTIDE SEQUENCE</scope>
    <source>
        <strain evidence="1">W38</strain>
    </source>
</reference>
<accession>A0ABY6BMJ6</accession>
<dbReference type="RefSeq" id="WP_261696744.1">
    <property type="nucleotide sequence ID" value="NZ_CP104694.1"/>
</dbReference>
<keyword evidence="2" id="KW-1185">Reference proteome</keyword>
<dbReference type="SUPFAM" id="SSF50969">
    <property type="entry name" value="YVTN repeat-like/Quinoprotein amine dehydrogenase"/>
    <property type="match status" value="1"/>
</dbReference>
<evidence type="ECO:0000313" key="1">
    <source>
        <dbReference type="EMBL" id="UXI69791.1"/>
    </source>
</evidence>
<evidence type="ECO:0000313" key="2">
    <source>
        <dbReference type="Proteomes" id="UP001064632"/>
    </source>
</evidence>
<organism evidence="1 2">
    <name type="scientific">Tahibacter amnicola</name>
    <dbReference type="NCBI Taxonomy" id="2976241"/>
    <lineage>
        <taxon>Bacteria</taxon>
        <taxon>Pseudomonadati</taxon>
        <taxon>Pseudomonadota</taxon>
        <taxon>Gammaproteobacteria</taxon>
        <taxon>Lysobacterales</taxon>
        <taxon>Rhodanobacteraceae</taxon>
        <taxon>Tahibacter</taxon>
    </lineage>
</organism>
<dbReference type="EMBL" id="CP104694">
    <property type="protein sequence ID" value="UXI69791.1"/>
    <property type="molecule type" value="Genomic_DNA"/>
</dbReference>
<evidence type="ECO:0008006" key="3">
    <source>
        <dbReference type="Google" id="ProtNLM"/>
    </source>
</evidence>
<gene>
    <name evidence="1" type="ORF">N4264_09220</name>
</gene>
<protein>
    <recommendedName>
        <fullName evidence="3">WD40 repeat protein</fullName>
    </recommendedName>
</protein>
<dbReference type="InterPro" id="IPR011044">
    <property type="entry name" value="Quino_amine_DH_bsu"/>
</dbReference>
<dbReference type="InterPro" id="IPR015943">
    <property type="entry name" value="WD40/YVTN_repeat-like_dom_sf"/>
</dbReference>
<proteinExistence type="predicted"/>